<organism evidence="2 3">
    <name type="scientific">Geodia barretti</name>
    <name type="common">Barrett's horny sponge</name>
    <dbReference type="NCBI Taxonomy" id="519541"/>
    <lineage>
        <taxon>Eukaryota</taxon>
        <taxon>Metazoa</taxon>
        <taxon>Porifera</taxon>
        <taxon>Demospongiae</taxon>
        <taxon>Heteroscleromorpha</taxon>
        <taxon>Tetractinellida</taxon>
        <taxon>Astrophorina</taxon>
        <taxon>Geodiidae</taxon>
        <taxon>Geodia</taxon>
    </lineage>
</organism>
<protein>
    <submittedName>
        <fullName evidence="2">Poly [ADP-ribose] polymerase tankyrase</fullName>
    </submittedName>
</protein>
<dbReference type="GO" id="GO:0003950">
    <property type="term" value="F:NAD+ poly-ADP-ribosyltransferase activity"/>
    <property type="evidence" value="ECO:0007669"/>
    <property type="project" value="InterPro"/>
</dbReference>
<dbReference type="Proteomes" id="UP001174909">
    <property type="component" value="Unassembled WGS sequence"/>
</dbReference>
<evidence type="ECO:0000313" key="2">
    <source>
        <dbReference type="EMBL" id="CAI8018711.1"/>
    </source>
</evidence>
<sequence length="298" mass="33073">MATEANGKERMCFICDRKPRVPGDVACRSCLQEHRKCYECGENDRNFPFKLCSSCYAAHTAQASGRGIVAVPAVQPPLRSGAGLIRINGDQQTYKEVSEHFVKEWVKMTTEFPNPPQPEAIFAVQNTKLVEAFHHYGAKLRKESSAESANSDLFFHGTALKCDLKNTNEYCFDRDCGICGISQNGFDASRIGENIPRFKRFGHGIYLAPNSSKCHDYTQGVPEYGTRAQLLCLVACGAQYELLHDSTSLQQPPSQYHSVYGKSGGSLNYDEIVVYDVGAVLPQYVVLYKHNGVHKIAS</sequence>
<evidence type="ECO:0000313" key="3">
    <source>
        <dbReference type="Proteomes" id="UP001174909"/>
    </source>
</evidence>
<name>A0AA35RYS4_GEOBA</name>
<dbReference type="PANTHER" id="PTHR45740:SF2">
    <property type="entry name" value="POLY [ADP-RIBOSE] POLYMERASE"/>
    <property type="match status" value="1"/>
</dbReference>
<dbReference type="Pfam" id="PF00644">
    <property type="entry name" value="PARP"/>
    <property type="match status" value="1"/>
</dbReference>
<dbReference type="AlphaFoldDB" id="A0AA35RYS4"/>
<accession>A0AA35RYS4</accession>
<dbReference type="Gene3D" id="3.90.228.10">
    <property type="match status" value="1"/>
</dbReference>
<dbReference type="GO" id="GO:0005634">
    <property type="term" value="C:nucleus"/>
    <property type="evidence" value="ECO:0007669"/>
    <property type="project" value="TreeGrafter"/>
</dbReference>
<proteinExistence type="predicted"/>
<dbReference type="PANTHER" id="PTHR45740">
    <property type="entry name" value="POLY [ADP-RIBOSE] POLYMERASE"/>
    <property type="match status" value="1"/>
</dbReference>
<keyword evidence="3" id="KW-1185">Reference proteome</keyword>
<dbReference type="InterPro" id="IPR012317">
    <property type="entry name" value="Poly(ADP-ribose)pol_cat_dom"/>
</dbReference>
<evidence type="ECO:0000259" key="1">
    <source>
        <dbReference type="Pfam" id="PF00644"/>
    </source>
</evidence>
<comment type="caution">
    <text evidence="2">The sequence shown here is derived from an EMBL/GenBank/DDBJ whole genome shotgun (WGS) entry which is preliminary data.</text>
</comment>
<reference evidence="2" key="1">
    <citation type="submission" date="2023-03" db="EMBL/GenBank/DDBJ databases">
        <authorList>
            <person name="Steffen K."/>
            <person name="Cardenas P."/>
        </authorList>
    </citation>
    <scope>NUCLEOTIDE SEQUENCE</scope>
</reference>
<dbReference type="SUPFAM" id="SSF56399">
    <property type="entry name" value="ADP-ribosylation"/>
    <property type="match status" value="1"/>
</dbReference>
<dbReference type="InterPro" id="IPR051712">
    <property type="entry name" value="ARTD-AVP"/>
</dbReference>
<dbReference type="EMBL" id="CASHTH010001704">
    <property type="protein sequence ID" value="CAI8018711.1"/>
    <property type="molecule type" value="Genomic_DNA"/>
</dbReference>
<gene>
    <name evidence="2" type="ORF">GBAR_LOCUS11340</name>
</gene>
<dbReference type="GO" id="GO:1990404">
    <property type="term" value="F:NAD+-protein mono-ADP-ribosyltransferase activity"/>
    <property type="evidence" value="ECO:0007669"/>
    <property type="project" value="TreeGrafter"/>
</dbReference>
<feature type="domain" description="PARP catalytic" evidence="1">
    <location>
        <begin position="114"/>
        <end position="263"/>
    </location>
</feature>